<organism evidence="1 2">
    <name type="scientific">Calocera viscosa (strain TUFC12733)</name>
    <dbReference type="NCBI Taxonomy" id="1330018"/>
    <lineage>
        <taxon>Eukaryota</taxon>
        <taxon>Fungi</taxon>
        <taxon>Dikarya</taxon>
        <taxon>Basidiomycota</taxon>
        <taxon>Agaricomycotina</taxon>
        <taxon>Dacrymycetes</taxon>
        <taxon>Dacrymycetales</taxon>
        <taxon>Dacrymycetaceae</taxon>
        <taxon>Calocera</taxon>
    </lineage>
</organism>
<name>A0A167MHA0_CALVF</name>
<protein>
    <recommendedName>
        <fullName evidence="3">F-box domain-containing protein</fullName>
    </recommendedName>
</protein>
<dbReference type="AlphaFoldDB" id="A0A167MHA0"/>
<keyword evidence="2" id="KW-1185">Reference proteome</keyword>
<evidence type="ECO:0008006" key="3">
    <source>
        <dbReference type="Google" id="ProtNLM"/>
    </source>
</evidence>
<sequence length="392" mass="43931">MSNLQKLDVCLEAPNNLFWALSLLSPSMVSFNIRRRYGKMDPNMEPLGTFTALVNDLPKRTPCLRNLRLELQGSSDEHFDAALGSAVNSLPHLAALTLALKPTPALFASLSASSTLRTLIWDNTGVSTPSYSVFQSESATFEELVTLVIVHLSEYSLFKFFEAYQFPALKRLQIFLGYDQPLPYDKFTTGFTTLLQAVAERGNLRELDVRLSTSMEQGWTLDPSKFQPLLACHRMLSLRLVGVPRYGPGLYIAWEDQHLVEMATNWPELEELTLLSGRGDLYKTAITLSSFVRLSTQCPHLTTLGIPVNIEAFDVSSRLPCPAHQLRKLILGGASHLDGTMELQIAAGTFICQLFPNAQITPKGLRVTSWIHYRKMFGESARGPWLIHERRE</sequence>
<proteinExistence type="predicted"/>
<reference evidence="1 2" key="1">
    <citation type="journal article" date="2016" name="Mol. Biol. Evol.">
        <title>Comparative Genomics of Early-Diverging Mushroom-Forming Fungi Provides Insights into the Origins of Lignocellulose Decay Capabilities.</title>
        <authorList>
            <person name="Nagy L.G."/>
            <person name="Riley R."/>
            <person name="Tritt A."/>
            <person name="Adam C."/>
            <person name="Daum C."/>
            <person name="Floudas D."/>
            <person name="Sun H."/>
            <person name="Yadav J.S."/>
            <person name="Pangilinan J."/>
            <person name="Larsson K.H."/>
            <person name="Matsuura K."/>
            <person name="Barry K."/>
            <person name="Labutti K."/>
            <person name="Kuo R."/>
            <person name="Ohm R.A."/>
            <person name="Bhattacharya S.S."/>
            <person name="Shirouzu T."/>
            <person name="Yoshinaga Y."/>
            <person name="Martin F.M."/>
            <person name="Grigoriev I.V."/>
            <person name="Hibbett D.S."/>
        </authorList>
    </citation>
    <scope>NUCLEOTIDE SEQUENCE [LARGE SCALE GENOMIC DNA]</scope>
    <source>
        <strain evidence="1 2">TUFC12733</strain>
    </source>
</reference>
<dbReference type="STRING" id="1330018.A0A167MHA0"/>
<dbReference type="InterPro" id="IPR032675">
    <property type="entry name" value="LRR_dom_sf"/>
</dbReference>
<dbReference type="EMBL" id="KV417283">
    <property type="protein sequence ID" value="KZO96708.1"/>
    <property type="molecule type" value="Genomic_DNA"/>
</dbReference>
<dbReference type="Proteomes" id="UP000076738">
    <property type="component" value="Unassembled WGS sequence"/>
</dbReference>
<dbReference type="Gene3D" id="3.80.10.10">
    <property type="entry name" value="Ribonuclease Inhibitor"/>
    <property type="match status" value="1"/>
</dbReference>
<accession>A0A167MHA0</accession>
<dbReference type="SUPFAM" id="SSF52047">
    <property type="entry name" value="RNI-like"/>
    <property type="match status" value="1"/>
</dbReference>
<evidence type="ECO:0000313" key="1">
    <source>
        <dbReference type="EMBL" id="KZO96708.1"/>
    </source>
</evidence>
<evidence type="ECO:0000313" key="2">
    <source>
        <dbReference type="Proteomes" id="UP000076738"/>
    </source>
</evidence>
<gene>
    <name evidence="1" type="ORF">CALVIDRAFT_537052</name>
</gene>